<gene>
    <name evidence="13" type="primary">yegS</name>
    <name evidence="13" type="ORF">LLE72_004475</name>
</gene>
<dbReference type="AlphaFoldDB" id="A0AAJ2X1D5"/>
<dbReference type="GO" id="GO:0008654">
    <property type="term" value="P:phospholipid biosynthetic process"/>
    <property type="evidence" value="ECO:0007669"/>
    <property type="project" value="UniProtKB-UniRule"/>
</dbReference>
<dbReference type="Pfam" id="PF19279">
    <property type="entry name" value="YegS_C"/>
    <property type="match status" value="1"/>
</dbReference>
<keyword evidence="3 11" id="KW-0479">Metal-binding</keyword>
<dbReference type="GO" id="GO:0005886">
    <property type="term" value="C:plasma membrane"/>
    <property type="evidence" value="ECO:0007669"/>
    <property type="project" value="TreeGrafter"/>
</dbReference>
<evidence type="ECO:0000256" key="4">
    <source>
        <dbReference type="ARBA" id="ARBA00022741"/>
    </source>
</evidence>
<evidence type="ECO:0000256" key="9">
    <source>
        <dbReference type="ARBA" id="ARBA00023209"/>
    </source>
</evidence>
<dbReference type="InterPro" id="IPR050187">
    <property type="entry name" value="Lipid_Phosphate_FormReg"/>
</dbReference>
<keyword evidence="1 11" id="KW-0444">Lipid biosynthesis</keyword>
<reference evidence="13" key="2">
    <citation type="submission" date="2024-01" db="EMBL/GenBank/DDBJ databases">
        <title>Long-read genome sequencing of X. campestris pv. papavericola.</title>
        <authorList>
            <person name="Hussain R.M.F."/>
            <person name="Greer S."/>
            <person name="Harrison J."/>
            <person name="Grant M."/>
            <person name="Vicente J."/>
            <person name="Studholme D.J."/>
        </authorList>
    </citation>
    <scope>NUCLEOTIDE SEQUENCE</scope>
    <source>
        <strain evidence="13">NCPPB 2970</strain>
    </source>
</reference>
<dbReference type="RefSeq" id="WP_228425228.1">
    <property type="nucleotide sequence ID" value="NZ_JAJFNJ020000003.1"/>
</dbReference>
<evidence type="ECO:0000256" key="11">
    <source>
        <dbReference type="HAMAP-Rule" id="MF_01377"/>
    </source>
</evidence>
<feature type="domain" description="DAGKc" evidence="12">
    <location>
        <begin position="1"/>
        <end position="134"/>
    </location>
</feature>
<dbReference type="Gene3D" id="3.40.50.10330">
    <property type="entry name" value="Probable inorganic polyphosphate/atp-NAD kinase, domain 1"/>
    <property type="match status" value="1"/>
</dbReference>
<evidence type="ECO:0000313" key="14">
    <source>
        <dbReference type="Proteomes" id="UP001297361"/>
    </source>
</evidence>
<proteinExistence type="inferred from homology"/>
<reference evidence="13" key="1">
    <citation type="submission" date="2021-10" db="EMBL/GenBank/DDBJ databases">
        <authorList>
            <person name="Hussein R."/>
            <person name="Harrison J."/>
            <person name="Studholme D.J."/>
            <person name="Vicente J."/>
            <person name="Grant M."/>
        </authorList>
    </citation>
    <scope>NUCLEOTIDE SEQUENCE</scope>
    <source>
        <strain evidence="13">NCPPB 2970</strain>
    </source>
</reference>
<keyword evidence="7 11" id="KW-0460">Magnesium</keyword>
<dbReference type="GO" id="GO:0005737">
    <property type="term" value="C:cytoplasm"/>
    <property type="evidence" value="ECO:0007669"/>
    <property type="project" value="UniProtKB-SubCell"/>
</dbReference>
<evidence type="ECO:0000256" key="8">
    <source>
        <dbReference type="ARBA" id="ARBA00023098"/>
    </source>
</evidence>
<dbReference type="SUPFAM" id="SSF111331">
    <property type="entry name" value="NAD kinase/diacylglycerol kinase-like"/>
    <property type="match status" value="1"/>
</dbReference>
<feature type="binding site" evidence="11">
    <location>
        <position position="39"/>
    </location>
    <ligand>
        <name>ATP</name>
        <dbReference type="ChEBI" id="CHEBI:30616"/>
    </ligand>
</feature>
<feature type="binding site" evidence="11">
    <location>
        <position position="222"/>
    </location>
    <ligand>
        <name>Mg(2+)</name>
        <dbReference type="ChEBI" id="CHEBI:18420"/>
    </ligand>
</feature>
<protein>
    <recommendedName>
        <fullName evidence="11">Probable lipid kinase YegS-like</fullName>
        <ecNumber evidence="11">2.7.1.-</ecNumber>
    </recommendedName>
</protein>
<keyword evidence="2 11" id="KW-0808">Transferase</keyword>
<dbReference type="InterPro" id="IPR016064">
    <property type="entry name" value="NAD/diacylglycerol_kinase_sf"/>
</dbReference>
<keyword evidence="9 11" id="KW-0594">Phospholipid biosynthesis</keyword>
<keyword evidence="6 11" id="KW-0067">ATP-binding</keyword>
<feature type="binding site" evidence="11">
    <location>
        <begin position="65"/>
        <end position="71"/>
    </location>
    <ligand>
        <name>ATP</name>
        <dbReference type="ChEBI" id="CHEBI:30616"/>
    </ligand>
</feature>
<dbReference type="NCBIfam" id="NF009602">
    <property type="entry name" value="PRK13054.1"/>
    <property type="match status" value="1"/>
</dbReference>
<keyword evidence="10 11" id="KW-1208">Phospholipid metabolism</keyword>
<feature type="binding site" evidence="11">
    <location>
        <position position="96"/>
    </location>
    <ligand>
        <name>ATP</name>
        <dbReference type="ChEBI" id="CHEBI:30616"/>
    </ligand>
</feature>
<evidence type="ECO:0000256" key="10">
    <source>
        <dbReference type="ARBA" id="ARBA00023264"/>
    </source>
</evidence>
<evidence type="ECO:0000256" key="3">
    <source>
        <dbReference type="ARBA" id="ARBA00022723"/>
    </source>
</evidence>
<dbReference type="NCBIfam" id="TIGR03702">
    <property type="entry name" value="lip_kinase_YegS"/>
    <property type="match status" value="1"/>
</dbReference>
<comment type="subcellular location">
    <subcellularLocation>
        <location evidence="11">Cytoplasm</location>
    </subcellularLocation>
</comment>
<comment type="caution">
    <text evidence="13">The sequence shown here is derived from an EMBL/GenBank/DDBJ whole genome shotgun (WGS) entry which is preliminary data.</text>
</comment>
<dbReference type="Proteomes" id="UP001297361">
    <property type="component" value="Unassembled WGS sequence"/>
</dbReference>
<dbReference type="InterPro" id="IPR001206">
    <property type="entry name" value="Diacylglycerol_kinase_cat_dom"/>
</dbReference>
<comment type="cofactor">
    <cofactor evidence="11">
        <name>Mg(2+)</name>
        <dbReference type="ChEBI" id="CHEBI:18420"/>
    </cofactor>
    <cofactor evidence="11">
        <name>Ca(2+)</name>
        <dbReference type="ChEBI" id="CHEBI:29108"/>
    </cofactor>
    <text evidence="11">Binds 1 Mg(2+) ion per subunit. Ca(2+) may be able to substitute.</text>
</comment>
<dbReference type="Gene3D" id="2.60.200.40">
    <property type="match status" value="1"/>
</dbReference>
<comment type="function">
    <text evidence="11">Probably phosphorylates lipids; the in vivo substrate is unknown.</text>
</comment>
<evidence type="ECO:0000259" key="12">
    <source>
        <dbReference type="PROSITE" id="PS50146"/>
    </source>
</evidence>
<dbReference type="EMBL" id="JAJFNJ020000003">
    <property type="protein sequence ID" value="MEC3887035.1"/>
    <property type="molecule type" value="Genomic_DNA"/>
</dbReference>
<evidence type="ECO:0000256" key="5">
    <source>
        <dbReference type="ARBA" id="ARBA00022777"/>
    </source>
</evidence>
<dbReference type="InterPro" id="IPR005218">
    <property type="entry name" value="Diacylglycerol/lipid_kinase"/>
</dbReference>
<feature type="binding site" evidence="11">
    <location>
        <position position="224"/>
    </location>
    <ligand>
        <name>Mg(2+)</name>
        <dbReference type="ChEBI" id="CHEBI:18420"/>
    </ligand>
</feature>
<evidence type="ECO:0000256" key="2">
    <source>
        <dbReference type="ARBA" id="ARBA00022679"/>
    </source>
</evidence>
<evidence type="ECO:0000256" key="6">
    <source>
        <dbReference type="ARBA" id="ARBA00022840"/>
    </source>
</evidence>
<dbReference type="HAMAP" id="MF_01377">
    <property type="entry name" value="YegS"/>
    <property type="match status" value="1"/>
</dbReference>
<dbReference type="GO" id="GO:0000287">
    <property type="term" value="F:magnesium ion binding"/>
    <property type="evidence" value="ECO:0007669"/>
    <property type="project" value="UniProtKB-UniRule"/>
</dbReference>
<comment type="similarity">
    <text evidence="11">Belongs to the diacylglycerol/lipid kinase family. YegS lipid kinase subfamily.</text>
</comment>
<keyword evidence="5 11" id="KW-0418">Kinase</keyword>
<accession>A0AAJ2X1D5</accession>
<keyword evidence="4 11" id="KW-0547">Nucleotide-binding</keyword>
<dbReference type="InterPro" id="IPR022433">
    <property type="entry name" value="Lip_kinase_YegS"/>
</dbReference>
<feature type="binding site" evidence="11">
    <location>
        <position position="219"/>
    </location>
    <ligand>
        <name>Mg(2+)</name>
        <dbReference type="ChEBI" id="CHEBI:18420"/>
    </ligand>
</feature>
<evidence type="ECO:0000256" key="1">
    <source>
        <dbReference type="ARBA" id="ARBA00022516"/>
    </source>
</evidence>
<sequence>MAPSHWRLILNGKSTDNEDLREAVGVLRKRGIQLDVRVTWEEGDAERYVAEAIADGVQTVVAAGGDGTLSEVAAALAHHQDDAATLPSLGLVPLGTANDFATAAMIPLEPLGALGLIAERAAEPIDLLRIDADHCPHWCANVASGGFGTQVTVETDEGLKKMLGGLAYLITGMSRLGRIDPISARFTGPDFSWEGEFIALGLGNGRQAGGGQALCPEALIDDGLLDVTIVPALNGEVAATLGTLVTGGKQAALERVAVRTRLPWLEIASVQPLTLNLDGEPETSRHFRVECVAARLRMHLPIDCPLRSV</sequence>
<feature type="active site" description="Proton acceptor" evidence="11">
    <location>
        <position position="280"/>
    </location>
</feature>
<dbReference type="InterPro" id="IPR045540">
    <property type="entry name" value="YegS/DAGK_C"/>
</dbReference>
<dbReference type="GO" id="GO:0001727">
    <property type="term" value="F:lipid kinase activity"/>
    <property type="evidence" value="ECO:0007669"/>
    <property type="project" value="UniProtKB-UniRule"/>
</dbReference>
<dbReference type="PANTHER" id="PTHR12358:SF106">
    <property type="entry name" value="LIPID KINASE YEGS"/>
    <property type="match status" value="1"/>
</dbReference>
<dbReference type="InterPro" id="IPR017438">
    <property type="entry name" value="ATP-NAD_kinase_N"/>
</dbReference>
<dbReference type="Pfam" id="PF00781">
    <property type="entry name" value="DAGK_cat"/>
    <property type="match status" value="1"/>
</dbReference>
<dbReference type="SMART" id="SM00046">
    <property type="entry name" value="DAGKc"/>
    <property type="match status" value="1"/>
</dbReference>
<name>A0AAJ2X1D5_XANCA</name>
<keyword evidence="8 11" id="KW-0443">Lipid metabolism</keyword>
<organism evidence="13 14">
    <name type="scientific">Xanthomonas campestris pv. papavericola</name>
    <dbReference type="NCBI Taxonomy" id="487881"/>
    <lineage>
        <taxon>Bacteria</taxon>
        <taxon>Pseudomonadati</taxon>
        <taxon>Pseudomonadota</taxon>
        <taxon>Gammaproteobacteria</taxon>
        <taxon>Lysobacterales</taxon>
        <taxon>Lysobacteraceae</taxon>
        <taxon>Xanthomonas</taxon>
    </lineage>
</organism>
<dbReference type="PROSITE" id="PS50146">
    <property type="entry name" value="DAGK"/>
    <property type="match status" value="1"/>
</dbReference>
<dbReference type="NCBIfam" id="TIGR00147">
    <property type="entry name" value="YegS/Rv2252/BmrU family lipid kinase"/>
    <property type="match status" value="1"/>
</dbReference>
<evidence type="ECO:0000256" key="7">
    <source>
        <dbReference type="ARBA" id="ARBA00022842"/>
    </source>
</evidence>
<evidence type="ECO:0000313" key="13">
    <source>
        <dbReference type="EMBL" id="MEC3887035.1"/>
    </source>
</evidence>
<keyword evidence="11" id="KW-0963">Cytoplasm</keyword>
<dbReference type="EC" id="2.7.1.-" evidence="11"/>
<dbReference type="PANTHER" id="PTHR12358">
    <property type="entry name" value="SPHINGOSINE KINASE"/>
    <property type="match status" value="1"/>
</dbReference>
<dbReference type="GO" id="GO:0005524">
    <property type="term" value="F:ATP binding"/>
    <property type="evidence" value="ECO:0007669"/>
    <property type="project" value="UniProtKB-UniRule"/>
</dbReference>